<dbReference type="PROSITE" id="PS52009">
    <property type="entry name" value="GH84"/>
    <property type="match status" value="1"/>
</dbReference>
<dbReference type="Pfam" id="PF00754">
    <property type="entry name" value="F5_F8_type_C"/>
    <property type="match status" value="1"/>
</dbReference>
<organism evidence="6 7">
    <name type="scientific">Streptomyces montanisoli</name>
    <dbReference type="NCBI Taxonomy" id="2798581"/>
    <lineage>
        <taxon>Bacteria</taxon>
        <taxon>Bacillati</taxon>
        <taxon>Actinomycetota</taxon>
        <taxon>Actinomycetes</taxon>
        <taxon>Kitasatosporales</taxon>
        <taxon>Streptomycetaceae</taxon>
        <taxon>Streptomyces</taxon>
    </lineage>
</organism>
<dbReference type="Pfam" id="PF21774">
    <property type="entry name" value="NagJ_C"/>
    <property type="match status" value="1"/>
</dbReference>
<dbReference type="InterPro" id="IPR000421">
    <property type="entry name" value="FA58C"/>
</dbReference>
<dbReference type="InterPro" id="IPR017853">
    <property type="entry name" value="GH"/>
</dbReference>
<comment type="caution">
    <text evidence="6">The sequence shown here is derived from an EMBL/GenBank/DDBJ whole genome shotgun (WGS) entry which is preliminary data.</text>
</comment>
<evidence type="ECO:0000256" key="2">
    <source>
        <dbReference type="ARBA" id="ARBA00023295"/>
    </source>
</evidence>
<dbReference type="PANTHER" id="PTHR13170:SF16">
    <property type="entry name" value="PROTEIN O-GLCNACASE"/>
    <property type="match status" value="1"/>
</dbReference>
<dbReference type="GO" id="GO:0005975">
    <property type="term" value="P:carbohydrate metabolic process"/>
    <property type="evidence" value="ECO:0007669"/>
    <property type="project" value="UniProtKB-ARBA"/>
</dbReference>
<name>A0A940MFC8_9ACTN</name>
<dbReference type="PANTHER" id="PTHR13170">
    <property type="entry name" value="O-GLCNACASE"/>
    <property type="match status" value="1"/>
</dbReference>
<dbReference type="SUPFAM" id="SSF51445">
    <property type="entry name" value="(Trans)glycosidases"/>
    <property type="match status" value="1"/>
</dbReference>
<dbReference type="RefSeq" id="WP_209339392.1">
    <property type="nucleotide sequence ID" value="NZ_JAGIQL010000025.1"/>
</dbReference>
<dbReference type="Gene3D" id="3.30.379.10">
    <property type="entry name" value="Chitobiase/beta-hexosaminidase domain 2-like"/>
    <property type="match status" value="1"/>
</dbReference>
<dbReference type="PROSITE" id="PS50022">
    <property type="entry name" value="FA58C_3"/>
    <property type="match status" value="1"/>
</dbReference>
<dbReference type="Gene3D" id="3.20.20.80">
    <property type="entry name" value="Glycosidases"/>
    <property type="match status" value="1"/>
</dbReference>
<accession>A0A940MFC8</accession>
<proteinExistence type="inferred from homology"/>
<dbReference type="GO" id="GO:0015929">
    <property type="term" value="F:hexosaminidase activity"/>
    <property type="evidence" value="ECO:0007669"/>
    <property type="project" value="UniProtKB-ARBA"/>
</dbReference>
<dbReference type="Gene3D" id="1.20.58.460">
    <property type="entry name" value="Hyaluronidase post-catalytic domain-like"/>
    <property type="match status" value="1"/>
</dbReference>
<protein>
    <submittedName>
        <fullName evidence="6">Beta-N-acetylglucosaminidase domain-containing protein</fullName>
    </submittedName>
</protein>
<evidence type="ECO:0000256" key="3">
    <source>
        <dbReference type="PROSITE-ProRule" id="PRU01353"/>
    </source>
</evidence>
<dbReference type="InterPro" id="IPR008979">
    <property type="entry name" value="Galactose-bd-like_sf"/>
</dbReference>
<dbReference type="InterPro" id="IPR051822">
    <property type="entry name" value="Glycosyl_Hydrolase_84"/>
</dbReference>
<dbReference type="GO" id="GO:1901135">
    <property type="term" value="P:carbohydrate derivative metabolic process"/>
    <property type="evidence" value="ECO:0007669"/>
    <property type="project" value="UniProtKB-ARBA"/>
</dbReference>
<dbReference type="SUPFAM" id="SSF49785">
    <property type="entry name" value="Galactose-binding domain-like"/>
    <property type="match status" value="1"/>
</dbReference>
<dbReference type="SUPFAM" id="SSF55545">
    <property type="entry name" value="beta-N-acetylhexosaminidase-like domain"/>
    <property type="match status" value="1"/>
</dbReference>
<keyword evidence="7" id="KW-1185">Reference proteome</keyword>
<evidence type="ECO:0000259" key="5">
    <source>
        <dbReference type="PROSITE" id="PS52009"/>
    </source>
</evidence>
<keyword evidence="1 3" id="KW-0378">Hydrolase</keyword>
<feature type="domain" description="F5/8 type C" evidence="4">
    <location>
        <begin position="643"/>
        <end position="786"/>
    </location>
</feature>
<keyword evidence="2 3" id="KW-0326">Glycosidase</keyword>
<dbReference type="InterPro" id="IPR015882">
    <property type="entry name" value="HEX_bac_N"/>
</dbReference>
<evidence type="ECO:0000259" key="4">
    <source>
        <dbReference type="PROSITE" id="PS50022"/>
    </source>
</evidence>
<dbReference type="AlphaFoldDB" id="A0A940MFC8"/>
<dbReference type="InterPro" id="IPR011496">
    <property type="entry name" value="O-GlcNAcase_cat"/>
</dbReference>
<dbReference type="PROSITE" id="PS51318">
    <property type="entry name" value="TAT"/>
    <property type="match status" value="1"/>
</dbReference>
<evidence type="ECO:0000256" key="1">
    <source>
        <dbReference type="ARBA" id="ARBA00022801"/>
    </source>
</evidence>
<dbReference type="EMBL" id="JAGIQL010000025">
    <property type="protein sequence ID" value="MBP0457623.1"/>
    <property type="molecule type" value="Genomic_DNA"/>
</dbReference>
<dbReference type="InterPro" id="IPR049019">
    <property type="entry name" value="NagJ-like_helical"/>
</dbReference>
<dbReference type="InterPro" id="IPR006311">
    <property type="entry name" value="TAT_signal"/>
</dbReference>
<dbReference type="Proteomes" id="UP000670475">
    <property type="component" value="Unassembled WGS sequence"/>
</dbReference>
<dbReference type="Pfam" id="PF02838">
    <property type="entry name" value="Glyco_hydro_20b"/>
    <property type="match status" value="1"/>
</dbReference>
<feature type="active site" description="Proton donor" evidence="3">
    <location>
        <position position="318"/>
    </location>
</feature>
<evidence type="ECO:0000313" key="7">
    <source>
        <dbReference type="Proteomes" id="UP000670475"/>
    </source>
</evidence>
<sequence>MARDDRAGSKAGRRRFAGGCLVLTLAAGAMVALAPPPEASAQETHRLPAISPVPQHERQRDDFAVLTPTVDLVAGPAADAPAVRAAEAALRAAGVRSVVRTRSGVYHGRDGRLTVWLGRASGPGVASALRGLGVGRSGAGHAEGYTLAVGGGLGRGPGEIVLAGADGAGTYYAAQSLRQILPRGGHAGARVGGLSIQDWPATRTRGVVEGFYGTPWSQSERLAQLDFYGEHKMNTYTYASKSDPYLRDKWRQPYPDKELATIKALVDRARERHVDFVYALSPGLSVCYSSDADLKALTDKFTALWNIGVRDFAVPLDDVSYTKWNCDDDARKFGSGPAAAGKAQASLLNRVDKGFIAGHPGAAPLQMVPTEYGSVTSTPYKKAIAAYLGADVVVQWTGTDVVSRTVTVATAKAARRVYGHRMLLWDNYPANDYAADRLQLGPYTGRQRGLPAHVAGILANPMIEPSASEPALATVADFAWNDRAFDPRSSWLTAIGQLAGGDRAAAHALRAFGDITYDSSISPGQGPDLTSAVRSFWRTGDAKTLRSRLHALSTAPGVLRSRLPDRDFVPETLPWLDSARDWAKADTAALDMVIAERHGRKDKARTLRASLPGLVDRAGSYHYTDVTGARVPAVVGEGVLDEFVADAVAADDAALGLPLPAKASTDMRTHQDHTPLRMTDGDDKTWYWNKSAVTEGDWVGLDLRTERPLGRITLAMGEPGAPDDIIDSGVLEYSSDGRHWKRLTGFSHTADVTFLPPAGTRARYVRARATADQDALLAVRSFDVAFVPPVQGR</sequence>
<reference evidence="6" key="1">
    <citation type="submission" date="2021-03" db="EMBL/GenBank/DDBJ databases">
        <title>Whole genome sequence of Streptomyces bomunensis MMS17-BM035.</title>
        <authorList>
            <person name="Lee J.H."/>
        </authorList>
    </citation>
    <scope>NUCLEOTIDE SEQUENCE</scope>
    <source>
        <strain evidence="6">MMS17-BM035</strain>
    </source>
</reference>
<dbReference type="Gene3D" id="2.60.120.260">
    <property type="entry name" value="Galactose-binding domain-like"/>
    <property type="match status" value="1"/>
</dbReference>
<comment type="similarity">
    <text evidence="3">Belongs to the glycosyl hydrolase 84 family.</text>
</comment>
<evidence type="ECO:0000313" key="6">
    <source>
        <dbReference type="EMBL" id="MBP0457623.1"/>
    </source>
</evidence>
<dbReference type="Pfam" id="PF07555">
    <property type="entry name" value="NAGidase"/>
    <property type="match status" value="1"/>
</dbReference>
<dbReference type="InterPro" id="IPR029018">
    <property type="entry name" value="Hex-like_dom2"/>
</dbReference>
<feature type="domain" description="GH84" evidence="5">
    <location>
        <begin position="203"/>
        <end position="483"/>
    </location>
</feature>
<gene>
    <name evidence="6" type="ORF">JFN87_08935</name>
</gene>